<dbReference type="RefSeq" id="WP_086959536.1">
    <property type="nucleotide sequence ID" value="NZ_AP018680.1"/>
</dbReference>
<keyword evidence="3" id="KW-1185">Reference proteome</keyword>
<dbReference type="NCBIfam" id="NF002975">
    <property type="entry name" value="PRK03661.1"/>
    <property type="match status" value="1"/>
</dbReference>
<name>A0A368LQ00_9VIBR</name>
<evidence type="ECO:0000259" key="1">
    <source>
        <dbReference type="Pfam" id="PF02464"/>
    </source>
</evidence>
<proteinExistence type="predicted"/>
<comment type="caution">
    <text evidence="2">The sequence shown here is derived from an EMBL/GenBank/DDBJ whole genome shotgun (WGS) entry which is preliminary data.</text>
</comment>
<feature type="domain" description="CinA C-terminal" evidence="1">
    <location>
        <begin position="7"/>
        <end position="158"/>
    </location>
</feature>
<evidence type="ECO:0000313" key="3">
    <source>
        <dbReference type="Proteomes" id="UP000252479"/>
    </source>
</evidence>
<dbReference type="GO" id="GO:0019159">
    <property type="term" value="F:nicotinamide-nucleotide amidase activity"/>
    <property type="evidence" value="ECO:0007669"/>
    <property type="project" value="UniProtKB-EC"/>
</dbReference>
<dbReference type="Gene3D" id="3.90.950.20">
    <property type="entry name" value="CinA-like"/>
    <property type="match status" value="1"/>
</dbReference>
<dbReference type="GeneID" id="303187909"/>
<sequence>MSELHILSKRVGIKLKQQSHILVTAESCTGGGVASAITDAAGSSMWFDRSFVTYSNEAKIEMLDVKESSLQEYGAVSEEVVNEMVQGALLHSRGTYAISVSGIAGPSGGSEEKPIGTVCFGWASKQGLREVETVRFSGDRAEVRLQACWHVLSRLEEQLDIAE</sequence>
<organism evidence="2 3">
    <name type="scientific">Vibrio casei</name>
    <dbReference type="NCBI Taxonomy" id="673372"/>
    <lineage>
        <taxon>Bacteria</taxon>
        <taxon>Pseudomonadati</taxon>
        <taxon>Pseudomonadota</taxon>
        <taxon>Gammaproteobacteria</taxon>
        <taxon>Vibrionales</taxon>
        <taxon>Vibrionaceae</taxon>
        <taxon>Vibrio</taxon>
    </lineage>
</organism>
<dbReference type="Pfam" id="PF02464">
    <property type="entry name" value="CinA"/>
    <property type="match status" value="1"/>
</dbReference>
<dbReference type="InterPro" id="IPR008136">
    <property type="entry name" value="CinA_C"/>
</dbReference>
<dbReference type="NCBIfam" id="TIGR00199">
    <property type="entry name" value="PncC_domain"/>
    <property type="match status" value="1"/>
</dbReference>
<protein>
    <submittedName>
        <fullName evidence="2">Nicotinamide-nucleotide amidase</fullName>
        <ecNumber evidence="2">3.5.1.42</ecNumber>
    </submittedName>
</protein>
<keyword evidence="2" id="KW-0378">Hydrolase</keyword>
<dbReference type="OrthoDB" id="9801454at2"/>
<dbReference type="EMBL" id="QPGL01000001">
    <property type="protein sequence ID" value="RCS73980.1"/>
    <property type="molecule type" value="Genomic_DNA"/>
</dbReference>
<dbReference type="AlphaFoldDB" id="A0A368LQ00"/>
<dbReference type="EC" id="3.5.1.42" evidence="2"/>
<dbReference type="InterPro" id="IPR036653">
    <property type="entry name" value="CinA-like_C"/>
</dbReference>
<dbReference type="SUPFAM" id="SSF142433">
    <property type="entry name" value="CinA-like"/>
    <property type="match status" value="1"/>
</dbReference>
<evidence type="ECO:0000313" key="2">
    <source>
        <dbReference type="EMBL" id="RCS73980.1"/>
    </source>
</evidence>
<reference evidence="2 3" key="1">
    <citation type="journal article" date="2017" name="Elife">
        <title>Extensive horizontal gene transfer in cheese-associated bacteria.</title>
        <authorList>
            <person name="Bonham K.S."/>
            <person name="Wolfe B.E."/>
            <person name="Dutton R.J."/>
        </authorList>
    </citation>
    <scope>NUCLEOTIDE SEQUENCE [LARGE SCALE GENOMIC DNA]</scope>
    <source>
        <strain evidence="2 3">JB196</strain>
    </source>
</reference>
<dbReference type="Proteomes" id="UP000252479">
    <property type="component" value="Unassembled WGS sequence"/>
</dbReference>
<gene>
    <name evidence="2" type="ORF">CIK83_03215</name>
</gene>
<accession>A0A368LQ00</accession>